<protein>
    <submittedName>
        <fullName evidence="8">Entericidin, EcnA/B family</fullName>
    </submittedName>
</protein>
<dbReference type="Proteomes" id="UP000264036">
    <property type="component" value="Unassembled WGS sequence"/>
</dbReference>
<dbReference type="GO" id="GO:0016020">
    <property type="term" value="C:membrane"/>
    <property type="evidence" value="ECO:0007669"/>
    <property type="project" value="InterPro"/>
</dbReference>
<proteinExistence type="inferred from homology"/>
<dbReference type="PROSITE" id="PS51257">
    <property type="entry name" value="PROKAR_LIPOPROTEIN"/>
    <property type="match status" value="1"/>
</dbReference>
<evidence type="ECO:0000256" key="5">
    <source>
        <dbReference type="ARBA" id="ARBA00023139"/>
    </source>
</evidence>
<dbReference type="InterPro" id="IPR012556">
    <property type="entry name" value="Entericidin"/>
</dbReference>
<comment type="similarity">
    <text evidence="1">Belongs to the EcnA/EcnB lipoprotein family.</text>
</comment>
<reference evidence="8 9" key="1">
    <citation type="journal article" date="2018" name="Nat. Biotechnol.">
        <title>A standardized bacterial taxonomy based on genome phylogeny substantially revises the tree of life.</title>
        <authorList>
            <person name="Parks D.H."/>
            <person name="Chuvochina M."/>
            <person name="Waite D.W."/>
            <person name="Rinke C."/>
            <person name="Skarshewski A."/>
            <person name="Chaumeil P.A."/>
            <person name="Hugenholtz P."/>
        </authorList>
    </citation>
    <scope>NUCLEOTIDE SEQUENCE [LARGE SCALE GENOMIC DNA]</scope>
    <source>
        <strain evidence="8">UBA10707</strain>
    </source>
</reference>
<keyword evidence="2" id="KW-1003">Cell membrane</keyword>
<feature type="signal peptide" evidence="7">
    <location>
        <begin position="1"/>
        <end position="17"/>
    </location>
</feature>
<accession>A0A356LJZ4</accession>
<organism evidence="8 9">
    <name type="scientific">Advenella kashmirensis</name>
    <dbReference type="NCBI Taxonomy" id="310575"/>
    <lineage>
        <taxon>Bacteria</taxon>
        <taxon>Pseudomonadati</taxon>
        <taxon>Pseudomonadota</taxon>
        <taxon>Betaproteobacteria</taxon>
        <taxon>Burkholderiales</taxon>
        <taxon>Alcaligenaceae</taxon>
    </lineage>
</organism>
<evidence type="ECO:0000256" key="4">
    <source>
        <dbReference type="ARBA" id="ARBA00023136"/>
    </source>
</evidence>
<gene>
    <name evidence="8" type="ORF">DD666_16745</name>
</gene>
<dbReference type="AlphaFoldDB" id="A0A356LJZ4"/>
<evidence type="ECO:0000313" key="9">
    <source>
        <dbReference type="Proteomes" id="UP000264036"/>
    </source>
</evidence>
<evidence type="ECO:0000256" key="2">
    <source>
        <dbReference type="ARBA" id="ARBA00022475"/>
    </source>
</evidence>
<keyword evidence="3 7" id="KW-0732">Signal</keyword>
<evidence type="ECO:0000256" key="7">
    <source>
        <dbReference type="SAM" id="SignalP"/>
    </source>
</evidence>
<sequence>MKKLGLVAVLVSLLGLAACNTISGAGQDLERGGAAISGAAERHK</sequence>
<evidence type="ECO:0000256" key="1">
    <source>
        <dbReference type="ARBA" id="ARBA00010296"/>
    </source>
</evidence>
<keyword evidence="6" id="KW-0449">Lipoprotein</keyword>
<dbReference type="EMBL" id="DOEK01000035">
    <property type="protein sequence ID" value="HBP31048.1"/>
    <property type="molecule type" value="Genomic_DNA"/>
</dbReference>
<dbReference type="Pfam" id="PF08085">
    <property type="entry name" value="Entericidin"/>
    <property type="match status" value="1"/>
</dbReference>
<name>A0A356LJZ4_9BURK</name>
<comment type="caution">
    <text evidence="8">The sequence shown here is derived from an EMBL/GenBank/DDBJ whole genome shotgun (WGS) entry which is preliminary data.</text>
</comment>
<dbReference type="GO" id="GO:0009636">
    <property type="term" value="P:response to toxic substance"/>
    <property type="evidence" value="ECO:0007669"/>
    <property type="project" value="InterPro"/>
</dbReference>
<keyword evidence="4" id="KW-0472">Membrane</keyword>
<evidence type="ECO:0000256" key="3">
    <source>
        <dbReference type="ARBA" id="ARBA00022729"/>
    </source>
</evidence>
<evidence type="ECO:0000313" key="8">
    <source>
        <dbReference type="EMBL" id="HBP31048.1"/>
    </source>
</evidence>
<feature type="chain" id="PRO_5016586970" evidence="7">
    <location>
        <begin position="18"/>
        <end position="44"/>
    </location>
</feature>
<evidence type="ECO:0000256" key="6">
    <source>
        <dbReference type="ARBA" id="ARBA00023288"/>
    </source>
</evidence>
<keyword evidence="5" id="KW-0564">Palmitate</keyword>